<evidence type="ECO:0000256" key="6">
    <source>
        <dbReference type="ARBA" id="ARBA00047472"/>
    </source>
</evidence>
<feature type="binding site" evidence="7">
    <location>
        <begin position="264"/>
        <end position="273"/>
    </location>
    <ligand>
        <name>ATP</name>
        <dbReference type="ChEBI" id="CHEBI:30616"/>
    </ligand>
</feature>
<comment type="similarity">
    <text evidence="7">Belongs to the NnrD/CARKD family.</text>
</comment>
<keyword evidence="1 7" id="KW-0547">Nucleotide-binding</keyword>
<keyword evidence="2 7" id="KW-0067">ATP-binding</keyword>
<dbReference type="NCBIfam" id="TIGR00196">
    <property type="entry name" value="yjeF_cterm"/>
    <property type="match status" value="1"/>
</dbReference>
<evidence type="ECO:0000256" key="1">
    <source>
        <dbReference type="ARBA" id="ARBA00022741"/>
    </source>
</evidence>
<evidence type="ECO:0000313" key="9">
    <source>
        <dbReference type="EMBL" id="CCE83674.1"/>
    </source>
</evidence>
<keyword evidence="5 7" id="KW-0456">Lyase</keyword>
<feature type="binding site" evidence="7">
    <location>
        <position position="148"/>
    </location>
    <ligand>
        <name>(6S)-NADPHX</name>
        <dbReference type="ChEBI" id="CHEBI:64076"/>
    </ligand>
</feature>
<dbReference type="eggNOG" id="KOG3974">
    <property type="taxonomic scope" value="Eukaryota"/>
</dbReference>
<feature type="binding site" evidence="7">
    <location>
        <begin position="245"/>
        <end position="249"/>
    </location>
    <ligand>
        <name>ATP</name>
        <dbReference type="ChEBI" id="CHEBI:30616"/>
    </ligand>
</feature>
<dbReference type="Gene3D" id="3.40.1190.20">
    <property type="match status" value="1"/>
</dbReference>
<keyword evidence="7" id="KW-0597">Phosphoprotein</keyword>
<dbReference type="Proteomes" id="UP000005222">
    <property type="component" value="Chromosome K"/>
</dbReference>
<comment type="cofactor">
    <cofactor evidence="7">
        <name>Mg(2+)</name>
        <dbReference type="ChEBI" id="CHEBI:18420"/>
    </cofactor>
</comment>
<dbReference type="EC" id="4.2.1.93" evidence="7"/>
<evidence type="ECO:0000259" key="8">
    <source>
        <dbReference type="PROSITE" id="PS51383"/>
    </source>
</evidence>
<dbReference type="OrthoDB" id="8110916at2759"/>
<evidence type="ECO:0000313" key="11">
    <source>
        <dbReference type="Proteomes" id="UP000005222"/>
    </source>
</evidence>
<dbReference type="HAMAP" id="MF_01965">
    <property type="entry name" value="NADHX_dehydratase"/>
    <property type="match status" value="1"/>
</dbReference>
<dbReference type="HOGENOM" id="CLU_030651_0_0_1"/>
<dbReference type="STRING" id="559304.G8YB10"/>
<feature type="binding site" evidence="7">
    <location>
        <position position="274"/>
    </location>
    <ligand>
        <name>(6S)-NADPHX</name>
        <dbReference type="ChEBI" id="CHEBI:64076"/>
    </ligand>
</feature>
<dbReference type="GO" id="GO:0110051">
    <property type="term" value="P:metabolite repair"/>
    <property type="evidence" value="ECO:0007669"/>
    <property type="project" value="TreeGrafter"/>
</dbReference>
<dbReference type="GO" id="GO:0047453">
    <property type="term" value="F:ATP-dependent NAD(P)H-hydrate dehydratase activity"/>
    <property type="evidence" value="ECO:0007669"/>
    <property type="project" value="UniProtKB-UniRule"/>
</dbReference>
<evidence type="ECO:0000256" key="5">
    <source>
        <dbReference type="ARBA" id="ARBA00023239"/>
    </source>
</evidence>
<dbReference type="InterPro" id="IPR000631">
    <property type="entry name" value="CARKD"/>
</dbReference>
<dbReference type="CDD" id="cd01171">
    <property type="entry name" value="YXKO-related"/>
    <property type="match status" value="1"/>
</dbReference>
<dbReference type="SUPFAM" id="SSF53613">
    <property type="entry name" value="Ribokinase-like"/>
    <property type="match status" value="1"/>
</dbReference>
<evidence type="ECO:0000256" key="7">
    <source>
        <dbReference type="HAMAP-Rule" id="MF_03157"/>
    </source>
</evidence>
<feature type="domain" description="YjeF C-terminal" evidence="8">
    <location>
        <begin position="10"/>
        <end position="351"/>
    </location>
</feature>
<dbReference type="InParanoid" id="G8YB10"/>
<keyword evidence="11" id="KW-1185">Reference proteome</keyword>
<comment type="catalytic activity">
    <reaction evidence="6 7">
        <text>(6S)-NADPHX + ATP = ADP + phosphate + NADPH + H(+)</text>
        <dbReference type="Rhea" id="RHEA:32231"/>
        <dbReference type="ChEBI" id="CHEBI:15378"/>
        <dbReference type="ChEBI" id="CHEBI:30616"/>
        <dbReference type="ChEBI" id="CHEBI:43474"/>
        <dbReference type="ChEBI" id="CHEBI:57783"/>
        <dbReference type="ChEBI" id="CHEBI:64076"/>
        <dbReference type="ChEBI" id="CHEBI:456216"/>
        <dbReference type="EC" id="4.2.1.93"/>
    </reaction>
</comment>
<accession>G8YB10</accession>
<reference evidence="9" key="1">
    <citation type="submission" date="2011-10" db="EMBL/GenBank/DDBJ databases">
        <authorList>
            <person name="Genoscope - CEA"/>
        </authorList>
    </citation>
    <scope>NUCLEOTIDE SEQUENCE</scope>
</reference>
<organism evidence="9 11">
    <name type="scientific">Pichia sorbitophila (strain ATCC MYA-4447 / BCRC 22081 / CBS 7064 / NBRC 10061 / NRRL Y-12695)</name>
    <name type="common">Hybrid yeast</name>
    <dbReference type="NCBI Taxonomy" id="559304"/>
    <lineage>
        <taxon>Eukaryota</taxon>
        <taxon>Fungi</taxon>
        <taxon>Dikarya</taxon>
        <taxon>Ascomycota</taxon>
        <taxon>Saccharomycotina</taxon>
        <taxon>Pichiomycetes</taxon>
        <taxon>Debaryomycetaceae</taxon>
        <taxon>Millerozyma</taxon>
    </lineage>
</organism>
<protein>
    <recommendedName>
        <fullName evidence="7">ATP-dependent (S)-NAD(P)H-hydrate dehydratase</fullName>
        <ecNumber evidence="7">4.2.1.93</ecNumber>
    </recommendedName>
    <alternativeName>
        <fullName evidence="7">ATP-dependent NAD(P)HX dehydratase</fullName>
    </alternativeName>
</protein>
<comment type="function">
    <text evidence="7">Catalyzes the dehydration of the S-form of NAD(P)HX at the expense of ATP, which is converted to ADP. Together with NAD(P)HX epimerase, which catalyzes the epimerization of the S- and R-forms, the enzyme allows the repair of both epimers of NAD(P)HX, a damaged form of NAD(P)H that is a result of enzymatic or heat-dependent hydration.</text>
</comment>
<keyword evidence="7" id="KW-0963">Cytoplasm</keyword>
<dbReference type="EMBL" id="FO082048">
    <property type="protein sequence ID" value="CCE84705.1"/>
    <property type="molecule type" value="Genomic_DNA"/>
</dbReference>
<dbReference type="GO" id="GO:0005737">
    <property type="term" value="C:cytoplasm"/>
    <property type="evidence" value="ECO:0007669"/>
    <property type="project" value="UniProtKB-SubCell"/>
</dbReference>
<dbReference type="PROSITE" id="PS01050">
    <property type="entry name" value="YJEF_C_2"/>
    <property type="match status" value="1"/>
</dbReference>
<evidence type="ECO:0000256" key="4">
    <source>
        <dbReference type="ARBA" id="ARBA00023027"/>
    </source>
</evidence>
<dbReference type="Pfam" id="PF01256">
    <property type="entry name" value="Carb_kinase"/>
    <property type="match status" value="1"/>
</dbReference>
<gene>
    <name evidence="9" type="primary">Piso0_004259</name>
    <name evidence="9" type="ORF">GNLVRS01_PISO0K12946g</name>
    <name evidence="10" type="ORF">GNLVRS01_PISO0L12947g</name>
</gene>
<dbReference type="InterPro" id="IPR017953">
    <property type="entry name" value="Carbohydrate_kinase_pred_CS"/>
</dbReference>
<feature type="binding site" evidence="7">
    <location>
        <begin position="201"/>
        <end position="207"/>
    </location>
    <ligand>
        <name>(6S)-NADPHX</name>
        <dbReference type="ChEBI" id="CHEBI:64076"/>
    </ligand>
</feature>
<dbReference type="PANTHER" id="PTHR12592:SF0">
    <property type="entry name" value="ATP-DEPENDENT (S)-NAD(P)H-HYDRATE DEHYDRATASE"/>
    <property type="match status" value="1"/>
</dbReference>
<dbReference type="PANTHER" id="PTHR12592">
    <property type="entry name" value="ATP-DEPENDENT (S)-NAD(P)H-HYDRATE DEHYDRATASE FAMILY MEMBER"/>
    <property type="match status" value="1"/>
</dbReference>
<dbReference type="GO" id="GO:0046496">
    <property type="term" value="P:nicotinamide nucleotide metabolic process"/>
    <property type="evidence" value="ECO:0007669"/>
    <property type="project" value="UniProtKB-UniRule"/>
</dbReference>
<dbReference type="FunCoup" id="G8YB10">
    <property type="interactions" value="270"/>
</dbReference>
<dbReference type="PROSITE" id="PS51383">
    <property type="entry name" value="YJEF_C_3"/>
    <property type="match status" value="1"/>
</dbReference>
<sequence length="360" mass="40568">MLRSKTQKEILQMSKSLVQPLLPNFHKGQAGRIGVIGGCEDYTGAPFFSCHSAALLGSDMNHIVCEKLAAPTIKSYSPDLMVHPYLYELSNPEIRSRLTKDEYESLSKKSTEEILKGHDKLDELIDSFVLPKVLQLLNRIEITIVGPGFGRDPLMLKTLLRIIEQIKVMNKPIILDADALYLLTVDTKLIKNYEKAIITPNVVEFDRLSKALNIPSVLNETDFDKIVECTERLSRELGNVTVFHKNRKDVIVKKDETLVNDFKGSNKRVGGQGDTLTGAIATFVNWSYHYENNLWDTSDHNRLSHDVSLVIACFAASSVVRLAMSKAFAKYKRSLQTSNIHEFLGEAYVELFGDTDEFKL</sequence>
<evidence type="ECO:0000256" key="3">
    <source>
        <dbReference type="ARBA" id="ARBA00022857"/>
    </source>
</evidence>
<dbReference type="Proteomes" id="UP000005222">
    <property type="component" value="Chromosome L"/>
</dbReference>
<evidence type="ECO:0000256" key="2">
    <source>
        <dbReference type="ARBA" id="ARBA00022840"/>
    </source>
</evidence>
<comment type="catalytic activity">
    <reaction evidence="7">
        <text>(6S)-NADHX + ATP = ADP + phosphate + NADH + H(+)</text>
        <dbReference type="Rhea" id="RHEA:19017"/>
        <dbReference type="ChEBI" id="CHEBI:15378"/>
        <dbReference type="ChEBI" id="CHEBI:30616"/>
        <dbReference type="ChEBI" id="CHEBI:43474"/>
        <dbReference type="ChEBI" id="CHEBI:57945"/>
        <dbReference type="ChEBI" id="CHEBI:64074"/>
        <dbReference type="ChEBI" id="CHEBI:456216"/>
        <dbReference type="EC" id="4.2.1.93"/>
    </reaction>
</comment>
<dbReference type="InterPro" id="IPR029056">
    <property type="entry name" value="Ribokinase-like"/>
</dbReference>
<dbReference type="EMBL" id="FO082049">
    <property type="protein sequence ID" value="CCE83674.1"/>
    <property type="molecule type" value="Genomic_DNA"/>
</dbReference>
<comment type="subcellular location">
    <subcellularLocation>
        <location evidence="7">Cytoplasm</location>
    </subcellularLocation>
</comment>
<dbReference type="AlphaFoldDB" id="G8YB10"/>
<keyword evidence="3" id="KW-0521">NADP</keyword>
<reference evidence="11" key="2">
    <citation type="journal article" date="2012" name="G3 (Bethesda)">
        <title>Pichia sorbitophila, an interspecies yeast hybrid reveals early steps of genome resolution following polyploidization.</title>
        <authorList>
            <person name="Leh Louis V."/>
            <person name="Despons L."/>
            <person name="Friedrich A."/>
            <person name="Martin T."/>
            <person name="Durrens P."/>
            <person name="Casaregola S."/>
            <person name="Neuveglise C."/>
            <person name="Fairhead C."/>
            <person name="Marck C."/>
            <person name="Cruz J.A."/>
            <person name="Straub M.L."/>
            <person name="Kugler V."/>
            <person name="Sacerdot C."/>
            <person name="Uzunov Z."/>
            <person name="Thierry A."/>
            <person name="Weiss S."/>
            <person name="Bleykasten C."/>
            <person name="De Montigny J."/>
            <person name="Jacques N."/>
            <person name="Jung P."/>
            <person name="Lemaire M."/>
            <person name="Mallet S."/>
            <person name="Morel G."/>
            <person name="Richard G.F."/>
            <person name="Sarkar A."/>
            <person name="Savel G."/>
            <person name="Schacherer J."/>
            <person name="Seret M.L."/>
            <person name="Talla E."/>
            <person name="Samson G."/>
            <person name="Jubin C."/>
            <person name="Poulain J."/>
            <person name="Vacherie B."/>
            <person name="Barbe V."/>
            <person name="Pelletier E."/>
            <person name="Sherman D.J."/>
            <person name="Westhof E."/>
            <person name="Weissenbach J."/>
            <person name="Baret P.V."/>
            <person name="Wincker P."/>
            <person name="Gaillardin C."/>
            <person name="Dujon B."/>
            <person name="Souciet J.L."/>
        </authorList>
    </citation>
    <scope>NUCLEOTIDE SEQUENCE [LARGE SCALE GENOMIC DNA]</scope>
    <source>
        <strain evidence="11">ATCC MYA-4447 / BCRC 22081 / CBS 7064 / NBRC 10061 / NRRL Y-12695</strain>
    </source>
</reference>
<evidence type="ECO:0000313" key="10">
    <source>
        <dbReference type="EMBL" id="CCE84705.1"/>
    </source>
</evidence>
<dbReference type="GO" id="GO:0005524">
    <property type="term" value="F:ATP binding"/>
    <property type="evidence" value="ECO:0007669"/>
    <property type="project" value="UniProtKB-KW"/>
</dbReference>
<name>G8YB10_PICSO</name>
<keyword evidence="4 7" id="KW-0520">NAD</keyword>
<proteinExistence type="inferred from homology"/>